<gene>
    <name evidence="1" type="primary">ORF69676</name>
</gene>
<accession>A0A0B6ZKX1</accession>
<protein>
    <recommendedName>
        <fullName evidence="2">FLYWCH-type domain-containing protein</fullName>
    </recommendedName>
</protein>
<dbReference type="AlphaFoldDB" id="A0A0B6ZKX1"/>
<sequence length="238" mass="27265">SNNENVFTLHGYPLWPTMTDVNSICLQCRVPDCRFQCVFNAGTTQISGRHNHEPPGSQSAFSSQVVKMLQKKSAENLDTPLSSVYWEYMKSLRNVLDSEEIMSSLPRFQDVALAMQSSRSEMVPDDSPRQLHNLIMGNATQTNKVYEFHFDAQCGSLVIDGNTLINSWRMNEISYWRCKTADCRFKCVLDEELQCVHILNTHTHPCLSCSDGEEINWAMKRKCSDKPSPHRLKIQRIE</sequence>
<evidence type="ECO:0000313" key="1">
    <source>
        <dbReference type="EMBL" id="CEK69294.1"/>
    </source>
</evidence>
<reference evidence="1" key="1">
    <citation type="submission" date="2014-12" db="EMBL/GenBank/DDBJ databases">
        <title>Insight into the proteome of Arion vulgaris.</title>
        <authorList>
            <person name="Aradska J."/>
            <person name="Bulat T."/>
            <person name="Smidak R."/>
            <person name="Sarate P."/>
            <person name="Gangsoo J."/>
            <person name="Sialana F."/>
            <person name="Bilban M."/>
            <person name="Lubec G."/>
        </authorList>
    </citation>
    <scope>NUCLEOTIDE SEQUENCE</scope>
    <source>
        <tissue evidence="1">Skin</tissue>
    </source>
</reference>
<proteinExistence type="predicted"/>
<evidence type="ECO:0008006" key="2">
    <source>
        <dbReference type="Google" id="ProtNLM"/>
    </source>
</evidence>
<dbReference type="EMBL" id="HACG01022429">
    <property type="protein sequence ID" value="CEK69294.1"/>
    <property type="molecule type" value="Transcribed_RNA"/>
</dbReference>
<name>A0A0B6ZKX1_9EUPU</name>
<organism evidence="1">
    <name type="scientific">Arion vulgaris</name>
    <dbReference type="NCBI Taxonomy" id="1028688"/>
    <lineage>
        <taxon>Eukaryota</taxon>
        <taxon>Metazoa</taxon>
        <taxon>Spiralia</taxon>
        <taxon>Lophotrochozoa</taxon>
        <taxon>Mollusca</taxon>
        <taxon>Gastropoda</taxon>
        <taxon>Heterobranchia</taxon>
        <taxon>Euthyneura</taxon>
        <taxon>Panpulmonata</taxon>
        <taxon>Eupulmonata</taxon>
        <taxon>Stylommatophora</taxon>
        <taxon>Helicina</taxon>
        <taxon>Arionoidea</taxon>
        <taxon>Arionidae</taxon>
        <taxon>Arion</taxon>
    </lineage>
</organism>
<feature type="non-terminal residue" evidence="1">
    <location>
        <position position="1"/>
    </location>
</feature>